<keyword evidence="1" id="KW-0175">Coiled coil</keyword>
<gene>
    <name evidence="3" type="ORF">EDD36DRAFT_419356</name>
</gene>
<evidence type="ECO:0000313" key="4">
    <source>
        <dbReference type="Proteomes" id="UP001203852"/>
    </source>
</evidence>
<evidence type="ECO:0000256" key="1">
    <source>
        <dbReference type="SAM" id="Coils"/>
    </source>
</evidence>
<protein>
    <submittedName>
        <fullName evidence="3">Uncharacterized protein</fullName>
    </submittedName>
</protein>
<name>A0AAN6IF48_9EURO</name>
<organism evidence="3 4">
    <name type="scientific">Exophiala viscosa</name>
    <dbReference type="NCBI Taxonomy" id="2486360"/>
    <lineage>
        <taxon>Eukaryota</taxon>
        <taxon>Fungi</taxon>
        <taxon>Dikarya</taxon>
        <taxon>Ascomycota</taxon>
        <taxon>Pezizomycotina</taxon>
        <taxon>Eurotiomycetes</taxon>
        <taxon>Chaetothyriomycetidae</taxon>
        <taxon>Chaetothyriales</taxon>
        <taxon>Herpotrichiellaceae</taxon>
        <taxon>Exophiala</taxon>
    </lineage>
</organism>
<reference evidence="3" key="1">
    <citation type="journal article" date="2022" name="bioRxiv">
        <title>Deciphering the potential niche of two novel black yeast fungi from a biological soil crust based on their genomes, phenotypes, and melanin regulation.</title>
        <authorList>
            <consortium name="DOE Joint Genome Institute"/>
            <person name="Carr E.C."/>
            <person name="Barton Q."/>
            <person name="Grambo S."/>
            <person name="Sullivan M."/>
            <person name="Renfro C.M."/>
            <person name="Kuo A."/>
            <person name="Pangilinan J."/>
            <person name="Lipzen A."/>
            <person name="Keymanesh K."/>
            <person name="Savage E."/>
            <person name="Barry K."/>
            <person name="Grigoriev I.V."/>
            <person name="Riekhof W.R."/>
            <person name="Harris S.S."/>
        </authorList>
    </citation>
    <scope>NUCLEOTIDE SEQUENCE</scope>
    <source>
        <strain evidence="3">JF 03-4F</strain>
    </source>
</reference>
<dbReference type="Proteomes" id="UP001203852">
    <property type="component" value="Unassembled WGS sequence"/>
</dbReference>
<comment type="caution">
    <text evidence="3">The sequence shown here is derived from an EMBL/GenBank/DDBJ whole genome shotgun (WGS) entry which is preliminary data.</text>
</comment>
<evidence type="ECO:0000313" key="3">
    <source>
        <dbReference type="EMBL" id="KAI1613209.1"/>
    </source>
</evidence>
<feature type="region of interest" description="Disordered" evidence="2">
    <location>
        <begin position="192"/>
        <end position="251"/>
    </location>
</feature>
<keyword evidence="4" id="KW-1185">Reference proteome</keyword>
<proteinExistence type="predicted"/>
<sequence>MPRNPAAKMVGSGTKDTSQGPASATPPVSQKRPSAKLDPLTGLAEHLAPRTFTVKKYYDTLSGTTSDNCSFHLKPQDEEFFITGIPAEVQHHFRDILNVIPGVTLSTLAGHGFVSHSVAWRVGKTVTTWGRWDEVVKVFSAKPHKEEIYNDLAVGLGRRGHPITKKKARSETFDIHEEKGMAAGEGVNTCSAAAEAVSHEQRSRSTSGAKSGNVAGDASPIETQPQTPMHPSISPRPTKRPRPDEPGTMFDRALKGFDHWRDTLREACRSSNDMTEEVAKLKADNARLEKEKIATQKENEALRAKATNSAELETELAKVKSEDSLLKADIEALQDLVGMWLAGVNVDNFLKEVREGKDVKGPFFAASMNK</sequence>
<feature type="compositionally biased region" description="Polar residues" evidence="2">
    <location>
        <begin position="14"/>
        <end position="32"/>
    </location>
</feature>
<feature type="region of interest" description="Disordered" evidence="2">
    <location>
        <begin position="1"/>
        <end position="35"/>
    </location>
</feature>
<dbReference type="AlphaFoldDB" id="A0AAN6IF48"/>
<evidence type="ECO:0000256" key="2">
    <source>
        <dbReference type="SAM" id="MobiDB-lite"/>
    </source>
</evidence>
<dbReference type="EMBL" id="MU404354">
    <property type="protein sequence ID" value="KAI1613209.1"/>
    <property type="molecule type" value="Genomic_DNA"/>
</dbReference>
<feature type="coiled-coil region" evidence="1">
    <location>
        <begin position="264"/>
        <end position="322"/>
    </location>
</feature>
<accession>A0AAN6IF48</accession>